<comment type="caution">
    <text evidence="1">The sequence shown here is derived from an EMBL/GenBank/DDBJ whole genome shotgun (WGS) entry which is preliminary data.</text>
</comment>
<keyword evidence="2" id="KW-1185">Reference proteome</keyword>
<dbReference type="AlphaFoldDB" id="A0A2P5AJB5"/>
<dbReference type="Gene3D" id="1.25.40.20">
    <property type="entry name" value="Ankyrin repeat-containing domain"/>
    <property type="match status" value="1"/>
</dbReference>
<dbReference type="InterPro" id="IPR036770">
    <property type="entry name" value="Ankyrin_rpt-contain_sf"/>
</dbReference>
<dbReference type="EMBL" id="JXTB01000560">
    <property type="protein sequence ID" value="PON36649.1"/>
    <property type="molecule type" value="Genomic_DNA"/>
</dbReference>
<organism evidence="1 2">
    <name type="scientific">Parasponia andersonii</name>
    <name type="common">Sponia andersonii</name>
    <dbReference type="NCBI Taxonomy" id="3476"/>
    <lineage>
        <taxon>Eukaryota</taxon>
        <taxon>Viridiplantae</taxon>
        <taxon>Streptophyta</taxon>
        <taxon>Embryophyta</taxon>
        <taxon>Tracheophyta</taxon>
        <taxon>Spermatophyta</taxon>
        <taxon>Magnoliopsida</taxon>
        <taxon>eudicotyledons</taxon>
        <taxon>Gunneridae</taxon>
        <taxon>Pentapetalae</taxon>
        <taxon>rosids</taxon>
        <taxon>fabids</taxon>
        <taxon>Rosales</taxon>
        <taxon>Cannabaceae</taxon>
        <taxon>Parasponia</taxon>
    </lineage>
</organism>
<evidence type="ECO:0000313" key="1">
    <source>
        <dbReference type="EMBL" id="PON36649.1"/>
    </source>
</evidence>
<dbReference type="SUPFAM" id="SSF48403">
    <property type="entry name" value="Ankyrin repeat"/>
    <property type="match status" value="1"/>
</dbReference>
<evidence type="ECO:0000313" key="2">
    <source>
        <dbReference type="Proteomes" id="UP000237105"/>
    </source>
</evidence>
<reference evidence="2" key="1">
    <citation type="submission" date="2016-06" db="EMBL/GenBank/DDBJ databases">
        <title>Parallel loss of symbiosis genes in relatives of nitrogen-fixing non-legume Parasponia.</title>
        <authorList>
            <person name="Van Velzen R."/>
            <person name="Holmer R."/>
            <person name="Bu F."/>
            <person name="Rutten L."/>
            <person name="Van Zeijl A."/>
            <person name="Liu W."/>
            <person name="Santuari L."/>
            <person name="Cao Q."/>
            <person name="Sharma T."/>
            <person name="Shen D."/>
            <person name="Roswanjaya Y."/>
            <person name="Wardhani T."/>
            <person name="Kalhor M.S."/>
            <person name="Jansen J."/>
            <person name="Van den Hoogen J."/>
            <person name="Gungor B."/>
            <person name="Hartog M."/>
            <person name="Hontelez J."/>
            <person name="Verver J."/>
            <person name="Yang W.-C."/>
            <person name="Schijlen E."/>
            <person name="Repin R."/>
            <person name="Schilthuizen M."/>
            <person name="Schranz E."/>
            <person name="Heidstra R."/>
            <person name="Miyata K."/>
            <person name="Fedorova E."/>
            <person name="Kohlen W."/>
            <person name="Bisseling T."/>
            <person name="Smit S."/>
            <person name="Geurts R."/>
        </authorList>
    </citation>
    <scope>NUCLEOTIDE SEQUENCE [LARGE SCALE GENOMIC DNA]</scope>
    <source>
        <strain evidence="2">cv. WU1-14</strain>
    </source>
</reference>
<protein>
    <submittedName>
        <fullName evidence="1">Ankyrin repeat-containing domain containing protein</fullName>
    </submittedName>
</protein>
<proteinExistence type="predicted"/>
<sequence length="91" mass="10425">MMYDTLADHPDSLLEFVKIDFSITLLHAAAETGHLKFVEEIRRTCPDLAMKYDENRYLASHIAAKSGKYGVLFHMLSINLNFLHLPSEEDN</sequence>
<dbReference type="OrthoDB" id="10290324at2759"/>
<gene>
    <name evidence="1" type="ORF">PanWU01x14_326550</name>
</gene>
<accession>A0A2P5AJB5</accession>
<name>A0A2P5AJB5_PARAD</name>
<dbReference type="Proteomes" id="UP000237105">
    <property type="component" value="Unassembled WGS sequence"/>
</dbReference>